<accession>A0A8J7Z482</accession>
<feature type="chain" id="PRO_5035349073" description="Photosystem II extrinsic protein U" evidence="7">
    <location>
        <begin position="28"/>
        <end position="147"/>
    </location>
</feature>
<dbReference type="EMBL" id="WVIE01000037">
    <property type="protein sequence ID" value="NDJ19687.1"/>
    <property type="molecule type" value="Genomic_DNA"/>
</dbReference>
<keyword evidence="5 7" id="KW-0472">Membrane</keyword>
<comment type="function">
    <text evidence="7">One of the extrinsic, lumenal subunits of photosystem II (PSII). PSII is a light-driven water plastoquinone oxidoreductase, using light energy to abstract electrons from H(2)O, generating a proton gradient subsequently used for ATP formation. The extrinsic proteins stabilize the structure of photosystem II oxygen-evolving complex (OEC), the ion environment of oxygen evolution and protect the OEC against heat-induced inactivation.</text>
</comment>
<dbReference type="Gene3D" id="1.10.150.320">
    <property type="entry name" value="Photosystem II 12 kDa extrinsic protein"/>
    <property type="match status" value="1"/>
</dbReference>
<dbReference type="GO" id="GO:0015979">
    <property type="term" value="P:photosynthesis"/>
    <property type="evidence" value="ECO:0007669"/>
    <property type="project" value="UniProtKB-UniRule"/>
</dbReference>
<comment type="subunit">
    <text evidence="7">PSII is composed of 1 copy each of membrane proteins PsbA, PsbB, PsbC, PsbD, PsbE, PsbF, PsbH, PsbI, PsbJ, PsbK, PsbL, PsbM, PsbT, PsbX, PsbY, PsbZ, Psb30/Ycf12, peripheral proteins PsbO, CyanoQ (PsbQ), PsbU, PsbV and a large number of cofactors. It forms dimeric complexes.</text>
</comment>
<sequence precursor="true">MKRLIRFFVTLSVIVSCLGWFSQNAMAANLSDFRASLRSSTTVLAVESAEDLRNVVSDKLSTAFGRKLDLNNTNVRYFRQYPGLYPTLAGLIVKNAPYESVEDVLDIPGLTGQQKEVLQSNLDNFTVTEVTKELVEGQDRINNGVYR</sequence>
<keyword evidence="9" id="KW-1185">Reference proteome</keyword>
<dbReference type="AlphaFoldDB" id="A0A8J7Z482"/>
<comment type="caution">
    <text evidence="8">The sequence shown here is derived from an EMBL/GenBank/DDBJ whole genome shotgun (WGS) entry which is preliminary data.</text>
</comment>
<evidence type="ECO:0000256" key="1">
    <source>
        <dbReference type="ARBA" id="ARBA00004170"/>
    </source>
</evidence>
<evidence type="ECO:0000313" key="9">
    <source>
        <dbReference type="Proteomes" id="UP000646053"/>
    </source>
</evidence>
<dbReference type="GO" id="GO:0042549">
    <property type="term" value="P:photosystem II stabilization"/>
    <property type="evidence" value="ECO:0007669"/>
    <property type="project" value="InterPro"/>
</dbReference>
<name>A0A8J7Z482_9CYAN</name>
<reference evidence="8" key="1">
    <citation type="submission" date="2019-12" db="EMBL/GenBank/DDBJ databases">
        <title>High-Quality draft genome sequences of three cyanobacteria isolated from the limestone walls of the Old Cathedral of Coimbra.</title>
        <authorList>
            <person name="Tiago I."/>
            <person name="Soares F."/>
            <person name="Portugal A."/>
        </authorList>
    </citation>
    <scope>NUCLEOTIDE SEQUENCE</scope>
    <source>
        <strain evidence="8">A</strain>
    </source>
</reference>
<evidence type="ECO:0000313" key="8">
    <source>
        <dbReference type="EMBL" id="NDJ19687.1"/>
    </source>
</evidence>
<keyword evidence="6 7" id="KW-0604">Photosystem II</keyword>
<dbReference type="Proteomes" id="UP000646053">
    <property type="component" value="Unassembled WGS sequence"/>
</dbReference>
<evidence type="ECO:0000256" key="4">
    <source>
        <dbReference type="ARBA" id="ARBA00023078"/>
    </source>
</evidence>
<dbReference type="GO" id="GO:0019898">
    <property type="term" value="C:extrinsic component of membrane"/>
    <property type="evidence" value="ECO:0007669"/>
    <property type="project" value="InterPro"/>
</dbReference>
<dbReference type="GO" id="GO:0031676">
    <property type="term" value="C:plasma membrane-derived thylakoid membrane"/>
    <property type="evidence" value="ECO:0007669"/>
    <property type="project" value="UniProtKB-SubCell"/>
</dbReference>
<feature type="signal peptide" evidence="7">
    <location>
        <begin position="1"/>
        <end position="27"/>
    </location>
</feature>
<gene>
    <name evidence="7 8" type="primary">psbU</name>
    <name evidence="8" type="ORF">GS601_20750</name>
</gene>
<dbReference type="SUPFAM" id="SSF81585">
    <property type="entry name" value="PsbU/PolX domain-like"/>
    <property type="match status" value="1"/>
</dbReference>
<organism evidence="8 9">
    <name type="scientific">Myxacorys almedinensis A</name>
    <dbReference type="NCBI Taxonomy" id="2690445"/>
    <lineage>
        <taxon>Bacteria</taxon>
        <taxon>Bacillati</taxon>
        <taxon>Cyanobacteriota</taxon>
        <taxon>Cyanophyceae</taxon>
        <taxon>Leptolyngbyales</taxon>
        <taxon>Leptolyngbyaceae</taxon>
        <taxon>Myxacorys</taxon>
        <taxon>Myxacorys almedinensis</taxon>
    </lineage>
</organism>
<evidence type="ECO:0000256" key="6">
    <source>
        <dbReference type="ARBA" id="ARBA00023276"/>
    </source>
</evidence>
<dbReference type="Pfam" id="PF06514">
    <property type="entry name" value="PsbU"/>
    <property type="match status" value="1"/>
</dbReference>
<dbReference type="NCBIfam" id="NF002708">
    <property type="entry name" value="PRK02515.1"/>
    <property type="match status" value="1"/>
</dbReference>
<dbReference type="RefSeq" id="WP_162425212.1">
    <property type="nucleotide sequence ID" value="NZ_WVIE01000037.1"/>
</dbReference>
<dbReference type="InterPro" id="IPR010527">
    <property type="entry name" value="PSII_PsbU"/>
</dbReference>
<protein>
    <recommendedName>
        <fullName evidence="7">Photosystem II extrinsic protein U</fullName>
        <shortName evidence="7">PSII-U</shortName>
        <shortName evidence="7">PsbU</shortName>
    </recommendedName>
    <alternativeName>
        <fullName evidence="7">Photosystem II 12 kDa extrinsic protein</fullName>
        <shortName evidence="7">PS II complex 12 kDa extrinsic protein</shortName>
    </alternativeName>
</protein>
<keyword evidence="4 7" id="KW-0793">Thylakoid</keyword>
<dbReference type="GO" id="GO:0009654">
    <property type="term" value="C:photosystem II oxygen evolving complex"/>
    <property type="evidence" value="ECO:0007669"/>
    <property type="project" value="InterPro"/>
</dbReference>
<evidence type="ECO:0000256" key="2">
    <source>
        <dbReference type="ARBA" id="ARBA00010827"/>
    </source>
</evidence>
<dbReference type="HAMAP" id="MF_00589">
    <property type="entry name" value="PSII_PsbU"/>
    <property type="match status" value="1"/>
</dbReference>
<dbReference type="PROSITE" id="PS51257">
    <property type="entry name" value="PROKAR_LIPOPROTEIN"/>
    <property type="match status" value="1"/>
</dbReference>
<proteinExistence type="inferred from homology"/>
<keyword evidence="7" id="KW-0602">Photosynthesis</keyword>
<evidence type="ECO:0000256" key="7">
    <source>
        <dbReference type="HAMAP-Rule" id="MF_00589"/>
    </source>
</evidence>
<evidence type="ECO:0000256" key="3">
    <source>
        <dbReference type="ARBA" id="ARBA00022982"/>
    </source>
</evidence>
<keyword evidence="3 7" id="KW-0249">Electron transport</keyword>
<comment type="subcellular location">
    <subcellularLocation>
        <location evidence="7">Cellular thylakoid membrane</location>
        <topology evidence="7">Peripheral membrane protein</topology>
        <orientation evidence="7">Lumenal side</orientation>
    </subcellularLocation>
    <subcellularLocation>
        <location evidence="1">Membrane</location>
        <topology evidence="1">Peripheral membrane protein</topology>
    </subcellularLocation>
</comment>
<keyword evidence="7" id="KW-0732">Signal</keyword>
<keyword evidence="7" id="KW-0813">Transport</keyword>
<evidence type="ECO:0000256" key="5">
    <source>
        <dbReference type="ARBA" id="ARBA00023136"/>
    </source>
</evidence>
<comment type="similarity">
    <text evidence="2 7">Belongs to the PsbU family.</text>
</comment>